<dbReference type="RefSeq" id="WP_157522145.1">
    <property type="nucleotide sequence ID" value="NZ_CP066775.1"/>
</dbReference>
<gene>
    <name evidence="1" type="ORF">GO620_002905</name>
</gene>
<dbReference type="KEGG" id="mgik:GO620_002905"/>
<keyword evidence="2" id="KW-1185">Reference proteome</keyword>
<evidence type="ECO:0000313" key="2">
    <source>
        <dbReference type="Proteomes" id="UP000429232"/>
    </source>
</evidence>
<sequence length="53" mass="6253">MAEKKILLWQIYIKSSAPHEIAVTGWQFELNLNSYKFEYGHLGREVRIDKVDS</sequence>
<accession>A0A6I4HY96</accession>
<dbReference type="Proteomes" id="UP000429232">
    <property type="component" value="Chromosome"/>
</dbReference>
<dbReference type="EMBL" id="CP066775">
    <property type="protein sequence ID" value="QQL50422.1"/>
    <property type="molecule type" value="Genomic_DNA"/>
</dbReference>
<dbReference type="AlphaFoldDB" id="A0A6I4HY96"/>
<protein>
    <submittedName>
        <fullName evidence="1">Uncharacterized protein</fullName>
    </submittedName>
</protein>
<proteinExistence type="predicted"/>
<organism evidence="1 2">
    <name type="scientific">Mucilaginibacter ginkgonis</name>
    <dbReference type="NCBI Taxonomy" id="2682091"/>
    <lineage>
        <taxon>Bacteria</taxon>
        <taxon>Pseudomonadati</taxon>
        <taxon>Bacteroidota</taxon>
        <taxon>Sphingobacteriia</taxon>
        <taxon>Sphingobacteriales</taxon>
        <taxon>Sphingobacteriaceae</taxon>
        <taxon>Mucilaginibacter</taxon>
    </lineage>
</organism>
<reference evidence="1 2" key="1">
    <citation type="submission" date="2020-12" db="EMBL/GenBank/DDBJ databases">
        <title>HMF7856_wgs.fasta genome submission.</title>
        <authorList>
            <person name="Kang H."/>
            <person name="Kim H."/>
            <person name="Joh K."/>
        </authorList>
    </citation>
    <scope>NUCLEOTIDE SEQUENCE [LARGE SCALE GENOMIC DNA]</scope>
    <source>
        <strain evidence="1 2">HMF7856</strain>
    </source>
</reference>
<name>A0A6I4HY96_9SPHI</name>
<evidence type="ECO:0000313" key="1">
    <source>
        <dbReference type="EMBL" id="QQL50422.1"/>
    </source>
</evidence>